<evidence type="ECO:0000256" key="1">
    <source>
        <dbReference type="SAM" id="MobiDB-lite"/>
    </source>
</evidence>
<gene>
    <name evidence="2" type="ORF">S01H1_42621</name>
</gene>
<evidence type="ECO:0000313" key="2">
    <source>
        <dbReference type="EMBL" id="GAG08212.1"/>
    </source>
</evidence>
<dbReference type="EMBL" id="BARS01027111">
    <property type="protein sequence ID" value="GAG08212.1"/>
    <property type="molecule type" value="Genomic_DNA"/>
</dbReference>
<proteinExistence type="predicted"/>
<dbReference type="AlphaFoldDB" id="X0VA36"/>
<name>X0VA36_9ZZZZ</name>
<accession>X0VA36</accession>
<sequence>MYPLFQAEPNDFDRAYRRSRYSGQDAVSQDRIKTNPERKSR</sequence>
<feature type="non-terminal residue" evidence="2">
    <location>
        <position position="41"/>
    </location>
</feature>
<reference evidence="2" key="1">
    <citation type="journal article" date="2014" name="Front. Microbiol.">
        <title>High frequency of phylogenetically diverse reductive dehalogenase-homologous genes in deep subseafloor sedimentary metagenomes.</title>
        <authorList>
            <person name="Kawai M."/>
            <person name="Futagami T."/>
            <person name="Toyoda A."/>
            <person name="Takaki Y."/>
            <person name="Nishi S."/>
            <person name="Hori S."/>
            <person name="Arai W."/>
            <person name="Tsubouchi T."/>
            <person name="Morono Y."/>
            <person name="Uchiyama I."/>
            <person name="Ito T."/>
            <person name="Fujiyama A."/>
            <person name="Inagaki F."/>
            <person name="Takami H."/>
        </authorList>
    </citation>
    <scope>NUCLEOTIDE SEQUENCE</scope>
    <source>
        <strain evidence="2">Expedition CK06-06</strain>
    </source>
</reference>
<protein>
    <submittedName>
        <fullName evidence="2">Uncharacterized protein</fullName>
    </submittedName>
</protein>
<organism evidence="2">
    <name type="scientific">marine sediment metagenome</name>
    <dbReference type="NCBI Taxonomy" id="412755"/>
    <lineage>
        <taxon>unclassified sequences</taxon>
        <taxon>metagenomes</taxon>
        <taxon>ecological metagenomes</taxon>
    </lineage>
</organism>
<feature type="region of interest" description="Disordered" evidence="1">
    <location>
        <begin position="1"/>
        <end position="41"/>
    </location>
</feature>
<feature type="compositionally biased region" description="Basic and acidic residues" evidence="1">
    <location>
        <begin position="28"/>
        <end position="41"/>
    </location>
</feature>
<comment type="caution">
    <text evidence="2">The sequence shown here is derived from an EMBL/GenBank/DDBJ whole genome shotgun (WGS) entry which is preliminary data.</text>
</comment>